<comment type="caution">
    <text evidence="4">The sequence shown here is derived from an EMBL/GenBank/DDBJ whole genome shotgun (WGS) entry which is preliminary data.</text>
</comment>
<dbReference type="PANTHER" id="PTHR43861:SF1">
    <property type="entry name" value="TRANS-ACONITATE 2-METHYLTRANSFERASE"/>
    <property type="match status" value="1"/>
</dbReference>
<dbReference type="RefSeq" id="WP_094785064.1">
    <property type="nucleotide sequence ID" value="NZ_BEDT01000004.1"/>
</dbReference>
<sequence>MDNYQEFARVYDTIMDGTLYDAWHDFSRRHLPAETKDILELACGTGKLSVQFARDGYAVTGLDLSEEMLTIAYNRALDELDESVGIGFIEGDMRDLSDVGTYDAVTCYSDSLCYMPDREAVQAVFDGVFNALNAGGTFIFDVHSVHQIDHVFPGYAYHENEEDFAFIWDSFPGEKAHSITHELTFFVKDSDGKFERRDEVHDERTYTIDNYLTMLDNAGFVSVQVFADFEDLAPLDADDDSARWFFVASKSE</sequence>
<proteinExistence type="predicted"/>
<dbReference type="PANTHER" id="PTHR43861">
    <property type="entry name" value="TRANS-ACONITATE 2-METHYLTRANSFERASE-RELATED"/>
    <property type="match status" value="1"/>
</dbReference>
<keyword evidence="2" id="KW-0808">Transferase</keyword>
<evidence type="ECO:0000313" key="5">
    <source>
        <dbReference type="Proteomes" id="UP000218689"/>
    </source>
</evidence>
<accession>A0A224X1C6</accession>
<dbReference type="CDD" id="cd02440">
    <property type="entry name" value="AdoMet_MTases"/>
    <property type="match status" value="1"/>
</dbReference>
<evidence type="ECO:0000256" key="2">
    <source>
        <dbReference type="ARBA" id="ARBA00022679"/>
    </source>
</evidence>
<dbReference type="Gene3D" id="2.20.25.110">
    <property type="entry name" value="S-adenosyl-L-methionine-dependent methyltransferases"/>
    <property type="match status" value="1"/>
</dbReference>
<feature type="domain" description="Methyltransferase" evidence="3">
    <location>
        <begin position="38"/>
        <end position="136"/>
    </location>
</feature>
<reference evidence="5" key="1">
    <citation type="submission" date="2017-08" db="EMBL/GenBank/DDBJ databases">
        <title>Draft genome sequence of Lactococcus sp. strain Rs-Y01, isolated from the gut of the lower termite Reticulitermes speratus.</title>
        <authorList>
            <person name="Ohkuma M."/>
            <person name="Yuki M."/>
        </authorList>
    </citation>
    <scope>NUCLEOTIDE SEQUENCE [LARGE SCALE GENOMIC DNA]</scope>
    <source>
        <strain evidence="5">Rs-Y01</strain>
    </source>
</reference>
<dbReference type="AlphaFoldDB" id="A0A224X1C6"/>
<evidence type="ECO:0000313" key="4">
    <source>
        <dbReference type="EMBL" id="GAX48019.1"/>
    </source>
</evidence>
<dbReference type="OrthoDB" id="9811589at2"/>
<dbReference type="GO" id="GO:0008168">
    <property type="term" value="F:methyltransferase activity"/>
    <property type="evidence" value="ECO:0007669"/>
    <property type="project" value="UniProtKB-KW"/>
</dbReference>
<organism evidence="4 5">
    <name type="scientific">Pseudolactococcus reticulitermitis</name>
    <dbReference type="NCBI Taxonomy" id="2025039"/>
    <lineage>
        <taxon>Bacteria</taxon>
        <taxon>Bacillati</taxon>
        <taxon>Bacillota</taxon>
        <taxon>Bacilli</taxon>
        <taxon>Lactobacillales</taxon>
        <taxon>Streptococcaceae</taxon>
        <taxon>Pseudolactococcus</taxon>
    </lineage>
</organism>
<evidence type="ECO:0000256" key="1">
    <source>
        <dbReference type="ARBA" id="ARBA00022603"/>
    </source>
</evidence>
<name>A0A224X1C6_9LACT</name>
<evidence type="ECO:0000259" key="3">
    <source>
        <dbReference type="Pfam" id="PF13649"/>
    </source>
</evidence>
<dbReference type="Pfam" id="PF13649">
    <property type="entry name" value="Methyltransf_25"/>
    <property type="match status" value="1"/>
</dbReference>
<keyword evidence="1" id="KW-0489">Methyltransferase</keyword>
<dbReference type="InterPro" id="IPR029063">
    <property type="entry name" value="SAM-dependent_MTases_sf"/>
</dbReference>
<dbReference type="InterPro" id="IPR041698">
    <property type="entry name" value="Methyltransf_25"/>
</dbReference>
<gene>
    <name evidence="4" type="ORF">RsY01_1633</name>
</gene>
<dbReference type="Proteomes" id="UP000218689">
    <property type="component" value="Unassembled WGS sequence"/>
</dbReference>
<dbReference type="EMBL" id="BEDT01000004">
    <property type="protein sequence ID" value="GAX48019.1"/>
    <property type="molecule type" value="Genomic_DNA"/>
</dbReference>
<protein>
    <recommendedName>
        <fullName evidence="3">Methyltransferase domain-containing protein</fullName>
    </recommendedName>
</protein>
<dbReference type="SUPFAM" id="SSF53335">
    <property type="entry name" value="S-adenosyl-L-methionine-dependent methyltransferases"/>
    <property type="match status" value="1"/>
</dbReference>
<keyword evidence="5" id="KW-1185">Reference proteome</keyword>
<dbReference type="GO" id="GO:0032259">
    <property type="term" value="P:methylation"/>
    <property type="evidence" value="ECO:0007669"/>
    <property type="project" value="UniProtKB-KW"/>
</dbReference>
<dbReference type="Gene3D" id="3.40.50.150">
    <property type="entry name" value="Vaccinia Virus protein VP39"/>
    <property type="match status" value="1"/>
</dbReference>